<organism evidence="3 4">
    <name type="scientific">miscellaneous Crenarchaeota group-15 archaeon DG-45</name>
    <dbReference type="NCBI Taxonomy" id="1685127"/>
    <lineage>
        <taxon>Archaea</taxon>
        <taxon>Candidatus Bathyarchaeota</taxon>
        <taxon>MCG-15</taxon>
    </lineage>
</organism>
<keyword evidence="2" id="KW-1133">Transmembrane helix</keyword>
<evidence type="ECO:0000313" key="4">
    <source>
        <dbReference type="Proteomes" id="UP000037210"/>
    </source>
</evidence>
<keyword evidence="2" id="KW-0472">Membrane</keyword>
<dbReference type="Proteomes" id="UP000037210">
    <property type="component" value="Unassembled WGS sequence"/>
</dbReference>
<evidence type="ECO:0000256" key="1">
    <source>
        <dbReference type="SAM" id="MobiDB-lite"/>
    </source>
</evidence>
<evidence type="ECO:0000256" key="2">
    <source>
        <dbReference type="SAM" id="Phobius"/>
    </source>
</evidence>
<name>A0A0M0BNH9_9ARCH</name>
<dbReference type="AlphaFoldDB" id="A0A0M0BNH9"/>
<keyword evidence="2" id="KW-0812">Transmembrane</keyword>
<protein>
    <recommendedName>
        <fullName evidence="5">Transposase DDE domain-containing protein</fullName>
    </recommendedName>
</protein>
<accession>A0A0M0BNH9</accession>
<dbReference type="EMBL" id="LFWZ01000047">
    <property type="protein sequence ID" value="KON29910.1"/>
    <property type="molecule type" value="Genomic_DNA"/>
</dbReference>
<sequence>MKDRVSPADALTVRNRIDVEGPVCKGVFCKRLRAATEGFIGRVRNRLAFGRLIWQGIHVSLILSVVHAVAIAAARIGSLSSGKAWHTSPKPSQKWDERG</sequence>
<feature type="region of interest" description="Disordered" evidence="1">
    <location>
        <begin position="80"/>
        <end position="99"/>
    </location>
</feature>
<comment type="caution">
    <text evidence="3">The sequence shown here is derived from an EMBL/GenBank/DDBJ whole genome shotgun (WGS) entry which is preliminary data.</text>
</comment>
<evidence type="ECO:0000313" key="3">
    <source>
        <dbReference type="EMBL" id="KON29910.1"/>
    </source>
</evidence>
<feature type="transmembrane region" description="Helical" evidence="2">
    <location>
        <begin position="52"/>
        <end position="74"/>
    </location>
</feature>
<proteinExistence type="predicted"/>
<gene>
    <name evidence="3" type="ORF">AC482_05125</name>
</gene>
<evidence type="ECO:0008006" key="5">
    <source>
        <dbReference type="Google" id="ProtNLM"/>
    </source>
</evidence>
<reference evidence="3 4" key="1">
    <citation type="submission" date="2015-06" db="EMBL/GenBank/DDBJ databases">
        <title>New insights into the roles of widespread benthic archaea in carbon and nitrogen cycling.</title>
        <authorList>
            <person name="Lazar C.S."/>
            <person name="Baker B.J."/>
            <person name="Seitz K.W."/>
            <person name="Hyde A.S."/>
            <person name="Dick G.J."/>
            <person name="Hinrichs K.-U."/>
            <person name="Teske A.P."/>
        </authorList>
    </citation>
    <scope>NUCLEOTIDE SEQUENCE [LARGE SCALE GENOMIC DNA]</scope>
    <source>
        <strain evidence="3">DG-45</strain>
    </source>
</reference>